<dbReference type="InterPro" id="IPR003593">
    <property type="entry name" value="AAA+_ATPase"/>
</dbReference>
<evidence type="ECO:0000256" key="4">
    <source>
        <dbReference type="ARBA" id="ARBA00023125"/>
    </source>
</evidence>
<dbReference type="Gene3D" id="1.10.8.60">
    <property type="match status" value="1"/>
</dbReference>
<evidence type="ECO:0000256" key="5">
    <source>
        <dbReference type="ARBA" id="ARBA00023163"/>
    </source>
</evidence>
<feature type="region of interest" description="Disordered" evidence="6">
    <location>
        <begin position="574"/>
        <end position="599"/>
    </location>
</feature>
<sequence length="984" mass="106695">MESMEEKGERGELGPDAIRALRGGHSRAAFARMLGVTPLTVYRWELPESAPQARKPRGRVAQSLRQLLGAGGLSGVSRLPSLSRQPLRPEESVRLQPCLERLKRAEWRAAEEELLELGASGVLKTPGARALAAVGLAHLQRWGREDCRGAFATLLPHLGEAETGLLPEWVELQVHALAANLYASPDGKLFDATRSDAHVARAEALMAEHPDADARCLLRMAQMAGAFYLGEAERVARYSGRVAEALAGVTDPALRLLAEDICAHEEAIRGEATQATRRFREVAQGAARLGYAFLEARNLAFLAQRRLDEACEPEEALLLVRRTREAAYGGRMARGFSFIFAARAEAEALLRLARFTEAEAVLDEADAVVAELSWTPLHLAVTRARLWLTTSKPAELRRLAAKLSAYDGSIQRSLTGAYALFVEAMADLSSGPAEHAAAGFAAAGARSMELGGWPYLRRECLLYETAARVYAGHREEGRVVLRRTRAFLERMPSAWHSALLHRFEALLLVLEGRTREARELLEASLGTFRLSGDVCMAAYTRNLLAWLAKHEGDPAADELLAASEAELRRLGGMTPPPNFIPPSVRPPSASAPGTDSTPATRLGAEALVVPFERLSVRGMGAPLIQRELLGVLEGLFPGCAPRLEEVDSQGRITLLAGLGTVPSTDEVEFGDGCGRRLRLGVAGPLPADGRALLTALSRLGGFALEVATLRGFAAVDVEAPGPNESPAEETARDAELPGFIAASPSMKRMRVELARLSASRSTVIVTGESGAGKEVVARALHVLSTRSQRPYVAFNCAAVPKELFEGQLFGYRRGSFTGAASDHPGVLRAAHGGTLFLDEIGELPLDVQPKLLRVLENGEVFPLGETRPVEVDVRVVAATHRDLSQLVREGRFREDLYYRLQVVPVRVPPLRERREDVVALARHFVRQLTPEGQTPPRLGPDALAALMAHSWPGNVRELRNVIERSMAYGPLPTVLGAKQMRIAG</sequence>
<dbReference type="InterPro" id="IPR025662">
    <property type="entry name" value="Sigma_54_int_dom_ATP-bd_1"/>
</dbReference>
<evidence type="ECO:0000256" key="3">
    <source>
        <dbReference type="ARBA" id="ARBA00023015"/>
    </source>
</evidence>
<dbReference type="GO" id="GO:0006355">
    <property type="term" value="P:regulation of DNA-templated transcription"/>
    <property type="evidence" value="ECO:0007669"/>
    <property type="project" value="InterPro"/>
</dbReference>
<evidence type="ECO:0000256" key="1">
    <source>
        <dbReference type="ARBA" id="ARBA00022741"/>
    </source>
</evidence>
<dbReference type="InterPro" id="IPR025943">
    <property type="entry name" value="Sigma_54_int_dom_ATP-bd_2"/>
</dbReference>
<evidence type="ECO:0000256" key="2">
    <source>
        <dbReference type="ARBA" id="ARBA00022840"/>
    </source>
</evidence>
<dbReference type="Pfam" id="PF25601">
    <property type="entry name" value="AAA_lid_14"/>
    <property type="match status" value="1"/>
</dbReference>
<keyword evidence="2" id="KW-0067">ATP-binding</keyword>
<evidence type="ECO:0000313" key="9">
    <source>
        <dbReference type="Proteomes" id="UP000315369"/>
    </source>
</evidence>
<dbReference type="Proteomes" id="UP000315369">
    <property type="component" value="Unassembled WGS sequence"/>
</dbReference>
<dbReference type="InterPro" id="IPR002078">
    <property type="entry name" value="Sigma_54_int"/>
</dbReference>
<dbReference type="CDD" id="cd00009">
    <property type="entry name" value="AAA"/>
    <property type="match status" value="1"/>
</dbReference>
<dbReference type="GO" id="GO:0005524">
    <property type="term" value="F:ATP binding"/>
    <property type="evidence" value="ECO:0007669"/>
    <property type="project" value="UniProtKB-KW"/>
</dbReference>
<reference evidence="8 9" key="1">
    <citation type="submission" date="2019-06" db="EMBL/GenBank/DDBJ databases">
        <authorList>
            <person name="Livingstone P."/>
            <person name="Whitworth D."/>
        </authorList>
    </citation>
    <scope>NUCLEOTIDE SEQUENCE [LARGE SCALE GENOMIC DNA]</scope>
    <source>
        <strain evidence="8 9">AM401</strain>
    </source>
</reference>
<evidence type="ECO:0000256" key="6">
    <source>
        <dbReference type="SAM" id="MobiDB-lite"/>
    </source>
</evidence>
<keyword evidence="1" id="KW-0547">Nucleotide-binding</keyword>
<dbReference type="PROSITE" id="PS50045">
    <property type="entry name" value="SIGMA54_INTERACT_4"/>
    <property type="match status" value="1"/>
</dbReference>
<name>A0A540WKY8_9BACT</name>
<proteinExistence type="predicted"/>
<dbReference type="PROSITE" id="PS00676">
    <property type="entry name" value="SIGMA54_INTERACT_2"/>
    <property type="match status" value="1"/>
</dbReference>
<evidence type="ECO:0000313" key="8">
    <source>
        <dbReference type="EMBL" id="TQF09683.1"/>
    </source>
</evidence>
<dbReference type="PROSITE" id="PS00688">
    <property type="entry name" value="SIGMA54_INTERACT_3"/>
    <property type="match status" value="1"/>
</dbReference>
<dbReference type="GO" id="GO:0003677">
    <property type="term" value="F:DNA binding"/>
    <property type="evidence" value="ECO:0007669"/>
    <property type="project" value="UniProtKB-KW"/>
</dbReference>
<gene>
    <name evidence="8" type="ORF">FJV41_43370</name>
</gene>
<dbReference type="AlphaFoldDB" id="A0A540WKY8"/>
<keyword evidence="9" id="KW-1185">Reference proteome</keyword>
<feature type="domain" description="Sigma-54 factor interaction" evidence="7">
    <location>
        <begin position="739"/>
        <end position="967"/>
    </location>
</feature>
<dbReference type="Pfam" id="PF00158">
    <property type="entry name" value="Sigma54_activat"/>
    <property type="match status" value="1"/>
</dbReference>
<dbReference type="PANTHER" id="PTHR32071">
    <property type="entry name" value="TRANSCRIPTIONAL REGULATORY PROTEIN"/>
    <property type="match status" value="1"/>
</dbReference>
<comment type="caution">
    <text evidence="8">The sequence shown here is derived from an EMBL/GenBank/DDBJ whole genome shotgun (WGS) entry which is preliminary data.</text>
</comment>
<keyword evidence="3" id="KW-0805">Transcription regulation</keyword>
<feature type="compositionally biased region" description="Pro residues" evidence="6">
    <location>
        <begin position="574"/>
        <end position="585"/>
    </location>
</feature>
<dbReference type="OrthoDB" id="9763792at2"/>
<keyword evidence="4" id="KW-0238">DNA-binding</keyword>
<accession>A0A540WKY8</accession>
<keyword evidence="5" id="KW-0804">Transcription</keyword>
<dbReference type="Gene3D" id="3.40.50.300">
    <property type="entry name" value="P-loop containing nucleotide triphosphate hydrolases"/>
    <property type="match status" value="1"/>
</dbReference>
<dbReference type="EMBL" id="VIFM01000319">
    <property type="protein sequence ID" value="TQF09683.1"/>
    <property type="molecule type" value="Genomic_DNA"/>
</dbReference>
<dbReference type="SMART" id="SM00382">
    <property type="entry name" value="AAA"/>
    <property type="match status" value="1"/>
</dbReference>
<evidence type="ECO:0000259" key="7">
    <source>
        <dbReference type="PROSITE" id="PS50045"/>
    </source>
</evidence>
<dbReference type="InterPro" id="IPR027417">
    <property type="entry name" value="P-loop_NTPase"/>
</dbReference>
<dbReference type="InterPro" id="IPR058031">
    <property type="entry name" value="AAA_lid_NorR"/>
</dbReference>
<dbReference type="SUPFAM" id="SSF52540">
    <property type="entry name" value="P-loop containing nucleoside triphosphate hydrolases"/>
    <property type="match status" value="1"/>
</dbReference>
<dbReference type="FunFam" id="3.40.50.300:FF:000006">
    <property type="entry name" value="DNA-binding transcriptional regulator NtrC"/>
    <property type="match status" value="1"/>
</dbReference>
<dbReference type="PROSITE" id="PS00675">
    <property type="entry name" value="SIGMA54_INTERACT_1"/>
    <property type="match status" value="1"/>
</dbReference>
<protein>
    <submittedName>
        <fullName evidence="8">Sigma-54-dependent Fis family transcriptional regulator</fullName>
    </submittedName>
</protein>
<organism evidence="8 9">
    <name type="scientific">Myxococcus llanfairpwllgwyngyllgogerychwyrndrobwllllantysiliogogogochensis</name>
    <dbReference type="NCBI Taxonomy" id="2590453"/>
    <lineage>
        <taxon>Bacteria</taxon>
        <taxon>Pseudomonadati</taxon>
        <taxon>Myxococcota</taxon>
        <taxon>Myxococcia</taxon>
        <taxon>Myxococcales</taxon>
        <taxon>Cystobacterineae</taxon>
        <taxon>Myxococcaceae</taxon>
        <taxon>Myxococcus</taxon>
    </lineage>
</organism>
<dbReference type="InterPro" id="IPR025944">
    <property type="entry name" value="Sigma_54_int_dom_CS"/>
</dbReference>